<keyword evidence="1" id="KW-0732">Signal</keyword>
<evidence type="ECO:0000256" key="1">
    <source>
        <dbReference type="SAM" id="SignalP"/>
    </source>
</evidence>
<feature type="signal peptide" evidence="1">
    <location>
        <begin position="1"/>
        <end position="16"/>
    </location>
</feature>
<sequence>MVGTLTFSDFLVLHSAGFIGLPDYVPDWIDEVVLQGLDNTFASLVNSPFNWEAIGNIAFHVLTNDDFMQVCNNWIAEQGGEVQLPPWIEEFREWQYPDTNADSNSPSHDPTLHHQLVVLGLWNDCNTLTDQESKWTCSPWMVLSFGQYLDLSVDHQPDDSLAEWLAEHPNVECFPHAWCTSEDGERSVGNAEDLIDNG</sequence>
<evidence type="ECO:0000313" key="2">
    <source>
        <dbReference type="EMBL" id="TFY58848.1"/>
    </source>
</evidence>
<comment type="caution">
    <text evidence="2">The sequence shown here is derived from an EMBL/GenBank/DDBJ whole genome shotgun (WGS) entry which is preliminary data.</text>
</comment>
<dbReference type="EMBL" id="SEKV01000335">
    <property type="protein sequence ID" value="TFY58848.1"/>
    <property type="molecule type" value="Genomic_DNA"/>
</dbReference>
<feature type="chain" id="PRO_5021281340" evidence="1">
    <location>
        <begin position="17"/>
        <end position="198"/>
    </location>
</feature>
<dbReference type="AlphaFoldDB" id="A0A4Y9YAC2"/>
<gene>
    <name evidence="2" type="ORF">EVJ58_g6150</name>
</gene>
<proteinExistence type="predicted"/>
<name>A0A4Y9YAC2_9APHY</name>
<evidence type="ECO:0000313" key="3">
    <source>
        <dbReference type="Proteomes" id="UP000298390"/>
    </source>
</evidence>
<accession>A0A4Y9YAC2</accession>
<reference evidence="2 3" key="1">
    <citation type="submission" date="2019-01" db="EMBL/GenBank/DDBJ databases">
        <title>Genome sequencing of the rare red list fungi Fomitopsis rosea.</title>
        <authorList>
            <person name="Buettner E."/>
            <person name="Kellner H."/>
        </authorList>
    </citation>
    <scope>NUCLEOTIDE SEQUENCE [LARGE SCALE GENOMIC DNA]</scope>
    <source>
        <strain evidence="2 3">DSM 105464</strain>
    </source>
</reference>
<dbReference type="Proteomes" id="UP000298390">
    <property type="component" value="Unassembled WGS sequence"/>
</dbReference>
<organism evidence="2 3">
    <name type="scientific">Rhodofomes roseus</name>
    <dbReference type="NCBI Taxonomy" id="34475"/>
    <lineage>
        <taxon>Eukaryota</taxon>
        <taxon>Fungi</taxon>
        <taxon>Dikarya</taxon>
        <taxon>Basidiomycota</taxon>
        <taxon>Agaricomycotina</taxon>
        <taxon>Agaricomycetes</taxon>
        <taxon>Polyporales</taxon>
        <taxon>Rhodofomes</taxon>
    </lineage>
</organism>
<protein>
    <submittedName>
        <fullName evidence="2">Uncharacterized protein</fullName>
    </submittedName>
</protein>